<feature type="region of interest" description="Disordered" evidence="1">
    <location>
        <begin position="744"/>
        <end position="788"/>
    </location>
</feature>
<dbReference type="Proteomes" id="UP000321857">
    <property type="component" value="Chromosome"/>
</dbReference>
<sequence>MPGSAVADERTHLQAGLGHILTTRTGPKSGSPPENLDRNRVAVGGMPPRAQKRSSEVADLPSYNYPAGVLIRIDGALYRPVPDSIPDRVHLMCVRTGQPFRCPNEQGLPELPTPDALDQLKIDGRLEEEFPESMIQARRLAAKTDWDRSDCTKLDPQSEKMLVQCELLDDHGVPNGTQAIQLAMPDLWTDQLREQFGEHSNPHTIKRWRSERGSAGQRSCKDMVRMNGKVPRSPWLDDVVEQVKQKHALNCHISAGAVVTHHGFAAAEIKAINEGRHHHYPAPEKPYRCFSYDTFRRACIALEGSETLEAKHGRQYVQAKCKGAGKNLTATRILEKVIVDHTELDAFTIVDPDKQWLSQRAWLSVAIDVHSRACLAWVVTYIPPSYWTVYELLRRMLRPKRPPQRLVERFPILKRICGRPTELIVDNALEFRCKSMRDMAGSTGISVRFAPVKKPRYKAIGERALGTIPRLLLDGMAGRTRGVEYSRLAEYDPQAKAEITMIGLEALLNYATAEYNIAHHCGLDDRQPALVFRNSANAHGIDMMCDLRAAHLEIMEVEENVQVTKSGARVFGLRYHCPRNVPALIDENTRFEPRRQARDTASITTKIKFDPSNISKIHVWNRQRRKYLELQCEEESYSDGMPLSFHRELVERAAEEGRVFCSEEDRLEFRAIRIAALKNLTPKAKARERAALARLYEHPRIRQITGNLVSVDFDVAESVTADEFITHDVASLTSFDAEVLATTPPTRRHFADTKPRDRRSDAESIRASKDAKRPRPRRARAAGGEYAA</sequence>
<gene>
    <name evidence="3" type="ORF">FMM02_03280</name>
</gene>
<dbReference type="Pfam" id="PF00665">
    <property type="entry name" value="rve"/>
    <property type="match status" value="1"/>
</dbReference>
<dbReference type="GO" id="GO:0015074">
    <property type="term" value="P:DNA integration"/>
    <property type="evidence" value="ECO:0007669"/>
    <property type="project" value="InterPro"/>
</dbReference>
<feature type="compositionally biased region" description="Basic and acidic residues" evidence="1">
    <location>
        <begin position="749"/>
        <end position="773"/>
    </location>
</feature>
<name>A0A516IQD1_9SPHN</name>
<dbReference type="PROSITE" id="PS50994">
    <property type="entry name" value="INTEGRASE"/>
    <property type="match status" value="1"/>
</dbReference>
<proteinExistence type="predicted"/>
<reference evidence="3 4" key="1">
    <citation type="submission" date="2019-07" db="EMBL/GenBank/DDBJ databases">
        <title>Sphingomonas AE3 Genome sequencing and assembly.</title>
        <authorList>
            <person name="Kim H."/>
        </authorList>
    </citation>
    <scope>NUCLEOTIDE SEQUENCE [LARGE SCALE GENOMIC DNA]</scope>
    <source>
        <strain evidence="3 4">AE3</strain>
    </source>
</reference>
<evidence type="ECO:0000313" key="4">
    <source>
        <dbReference type="Proteomes" id="UP000321857"/>
    </source>
</evidence>
<accession>A0A516IQD1</accession>
<feature type="domain" description="Integrase catalytic" evidence="2">
    <location>
        <begin position="329"/>
        <end position="536"/>
    </location>
</feature>
<dbReference type="InterPro" id="IPR036397">
    <property type="entry name" value="RNaseH_sf"/>
</dbReference>
<keyword evidence="4" id="KW-1185">Reference proteome</keyword>
<dbReference type="InterPro" id="IPR012337">
    <property type="entry name" value="RNaseH-like_sf"/>
</dbReference>
<dbReference type="InterPro" id="IPR001584">
    <property type="entry name" value="Integrase_cat-core"/>
</dbReference>
<protein>
    <submittedName>
        <fullName evidence="3">Transposase family protein</fullName>
    </submittedName>
</protein>
<organism evidence="3 4">
    <name type="scientific">Sphingomonas xanthus</name>
    <dbReference type="NCBI Taxonomy" id="2594473"/>
    <lineage>
        <taxon>Bacteria</taxon>
        <taxon>Pseudomonadati</taxon>
        <taxon>Pseudomonadota</taxon>
        <taxon>Alphaproteobacteria</taxon>
        <taxon>Sphingomonadales</taxon>
        <taxon>Sphingomonadaceae</taxon>
        <taxon>Sphingomonas</taxon>
    </lineage>
</organism>
<evidence type="ECO:0000313" key="3">
    <source>
        <dbReference type="EMBL" id="QDP19066.1"/>
    </source>
</evidence>
<dbReference type="SUPFAM" id="SSF53098">
    <property type="entry name" value="Ribonuclease H-like"/>
    <property type="match status" value="1"/>
</dbReference>
<feature type="region of interest" description="Disordered" evidence="1">
    <location>
        <begin position="21"/>
        <end position="56"/>
    </location>
</feature>
<dbReference type="OrthoDB" id="5287589at2"/>
<dbReference type="EMBL" id="CP041659">
    <property type="protein sequence ID" value="QDP19066.1"/>
    <property type="molecule type" value="Genomic_DNA"/>
</dbReference>
<dbReference type="AlphaFoldDB" id="A0A516IQD1"/>
<dbReference type="GO" id="GO:0003676">
    <property type="term" value="F:nucleic acid binding"/>
    <property type="evidence" value="ECO:0007669"/>
    <property type="project" value="InterPro"/>
</dbReference>
<evidence type="ECO:0000259" key="2">
    <source>
        <dbReference type="PROSITE" id="PS50994"/>
    </source>
</evidence>
<dbReference type="Gene3D" id="3.30.420.10">
    <property type="entry name" value="Ribonuclease H-like superfamily/Ribonuclease H"/>
    <property type="match status" value="1"/>
</dbReference>
<dbReference type="KEGG" id="sxa:FMM02_03280"/>
<evidence type="ECO:0000256" key="1">
    <source>
        <dbReference type="SAM" id="MobiDB-lite"/>
    </source>
</evidence>